<evidence type="ECO:0000313" key="3">
    <source>
        <dbReference type="Proteomes" id="UP000246352"/>
    </source>
</evidence>
<reference evidence="2 3" key="1">
    <citation type="submission" date="2018-05" db="EMBL/GenBank/DDBJ databases">
        <title>Genomic Encyclopedia of Type Strains, Phase IV (KMG-IV): sequencing the most valuable type-strain genomes for metagenomic binning, comparative biology and taxonomic classification.</title>
        <authorList>
            <person name="Goeker M."/>
        </authorList>
    </citation>
    <scope>NUCLEOTIDE SEQUENCE [LARGE SCALE GENOMIC DNA]</scope>
    <source>
        <strain evidence="2 3">DSM 16791</strain>
    </source>
</reference>
<dbReference type="Proteomes" id="UP000246352">
    <property type="component" value="Unassembled WGS sequence"/>
</dbReference>
<protein>
    <submittedName>
        <fullName evidence="2">Tail tube GTA-gp10-like protein</fullName>
    </submittedName>
</protein>
<comment type="caution">
    <text evidence="2">The sequence shown here is derived from an EMBL/GenBank/DDBJ whole genome shotgun (WGS) entry which is preliminary data.</text>
</comment>
<feature type="region of interest" description="Disordered" evidence="1">
    <location>
        <begin position="111"/>
        <end position="147"/>
    </location>
</feature>
<organism evidence="2 3">
    <name type="scientific">Hoeflea marina</name>
    <dbReference type="NCBI Taxonomy" id="274592"/>
    <lineage>
        <taxon>Bacteria</taxon>
        <taxon>Pseudomonadati</taxon>
        <taxon>Pseudomonadota</taxon>
        <taxon>Alphaproteobacteria</taxon>
        <taxon>Hyphomicrobiales</taxon>
        <taxon>Rhizobiaceae</taxon>
        <taxon>Hoeflea</taxon>
    </lineage>
</organism>
<dbReference type="EMBL" id="QGTR01000002">
    <property type="protein sequence ID" value="PWW02216.1"/>
    <property type="molecule type" value="Genomic_DNA"/>
</dbReference>
<dbReference type="Pfam" id="PF11836">
    <property type="entry name" value="Phage_TAC_11"/>
    <property type="match status" value="1"/>
</dbReference>
<dbReference type="RefSeq" id="WP_110031914.1">
    <property type="nucleotide sequence ID" value="NZ_QGTR01000002.1"/>
</dbReference>
<dbReference type="OrthoDB" id="7206814at2"/>
<accession>A0A317PN67</accession>
<sequence length="147" mass="15000">MHAPPAIPNRRRGEIAARLDGESRVLCLTLGALAELESAFGVDNLADLGARFGSGKLSARDIIRIVGAGLRGAGNRICDEDVACMSAEGGAAGFARIAAELLLASFGGEAESAASPDASGAGVNQFRESRKGAEVSAAPRPRQPQAE</sequence>
<evidence type="ECO:0000256" key="1">
    <source>
        <dbReference type="SAM" id="MobiDB-lite"/>
    </source>
</evidence>
<keyword evidence="3" id="KW-1185">Reference proteome</keyword>
<gene>
    <name evidence="2" type="ORF">DFR52_102884</name>
</gene>
<dbReference type="AlphaFoldDB" id="A0A317PN67"/>
<dbReference type="InterPro" id="IPR021791">
    <property type="entry name" value="Phage_TAC_11"/>
</dbReference>
<evidence type="ECO:0000313" key="2">
    <source>
        <dbReference type="EMBL" id="PWW02216.1"/>
    </source>
</evidence>
<name>A0A317PN67_9HYPH</name>
<proteinExistence type="predicted"/>